<sequence length="91" mass="10092">MGLREYFSEACVCGVSSEVKEDREEGREQMGFMVNLALTTQLGYDIIKGPSVSQAGNNVHKSKEKRQSCTVEELKNTAGNVVLHHNLSLYT</sequence>
<evidence type="ECO:0000313" key="1">
    <source>
        <dbReference type="EMBL" id="KAG5394575.1"/>
    </source>
</evidence>
<evidence type="ECO:0000313" key="2">
    <source>
        <dbReference type="Proteomes" id="UP000823674"/>
    </source>
</evidence>
<dbReference type="Proteomes" id="UP000823674">
    <property type="component" value="Chromosome A06"/>
</dbReference>
<protein>
    <submittedName>
        <fullName evidence="1">Uncharacterized protein</fullName>
    </submittedName>
</protein>
<accession>A0ABQ7M6Z3</accession>
<gene>
    <name evidence="1" type="primary">A06p045970.1_BraROA</name>
    <name evidence="1" type="ORF">IGI04_024538</name>
</gene>
<organism evidence="1 2">
    <name type="scientific">Brassica rapa subsp. trilocularis</name>
    <dbReference type="NCBI Taxonomy" id="1813537"/>
    <lineage>
        <taxon>Eukaryota</taxon>
        <taxon>Viridiplantae</taxon>
        <taxon>Streptophyta</taxon>
        <taxon>Embryophyta</taxon>
        <taxon>Tracheophyta</taxon>
        <taxon>Spermatophyta</taxon>
        <taxon>Magnoliopsida</taxon>
        <taxon>eudicotyledons</taxon>
        <taxon>Gunneridae</taxon>
        <taxon>Pentapetalae</taxon>
        <taxon>rosids</taxon>
        <taxon>malvids</taxon>
        <taxon>Brassicales</taxon>
        <taxon>Brassicaceae</taxon>
        <taxon>Brassiceae</taxon>
        <taxon>Brassica</taxon>
    </lineage>
</organism>
<keyword evidence="2" id="KW-1185">Reference proteome</keyword>
<name>A0ABQ7M6Z3_BRACM</name>
<comment type="caution">
    <text evidence="1">The sequence shown here is derived from an EMBL/GenBank/DDBJ whole genome shotgun (WGS) entry which is preliminary data.</text>
</comment>
<dbReference type="EMBL" id="JADBGQ010000006">
    <property type="protein sequence ID" value="KAG5394575.1"/>
    <property type="molecule type" value="Genomic_DNA"/>
</dbReference>
<reference evidence="1 2" key="1">
    <citation type="submission" date="2021-03" db="EMBL/GenBank/DDBJ databases">
        <authorList>
            <person name="King G.J."/>
            <person name="Bancroft I."/>
            <person name="Baten A."/>
            <person name="Bloomfield J."/>
            <person name="Borpatragohain P."/>
            <person name="He Z."/>
            <person name="Irish N."/>
            <person name="Irwin J."/>
            <person name="Liu K."/>
            <person name="Mauleon R.P."/>
            <person name="Moore J."/>
            <person name="Morris R."/>
            <person name="Ostergaard L."/>
            <person name="Wang B."/>
            <person name="Wells R."/>
        </authorList>
    </citation>
    <scope>NUCLEOTIDE SEQUENCE [LARGE SCALE GENOMIC DNA]</scope>
    <source>
        <strain evidence="1">R-o-18</strain>
        <tissue evidence="1">Leaf</tissue>
    </source>
</reference>
<proteinExistence type="predicted"/>